<comment type="pathway">
    <text evidence="1">Amino-acid degradation; L-leucine degradation; (S)-3-hydroxy-3-methylglutaryl-CoA from 3-isovaleryl-CoA: step 2/3.</text>
</comment>
<dbReference type="FunFam" id="3.90.226.10:FF:000021">
    <property type="entry name" value="Acetyl-CoA carboxylase carboxyltransferase subunit"/>
    <property type="match status" value="1"/>
</dbReference>
<evidence type="ECO:0000256" key="2">
    <source>
        <dbReference type="ARBA" id="ARBA00026116"/>
    </source>
</evidence>
<dbReference type="SUPFAM" id="SSF52096">
    <property type="entry name" value="ClpP/crotonase"/>
    <property type="match status" value="2"/>
</dbReference>
<comment type="catalytic activity">
    <reaction evidence="5">
        <text>3-methylbut-2-enoyl-CoA + hydrogencarbonate + ATP = 3-methyl-(2E)-glutaconyl-CoA + ADP + phosphate + H(+)</text>
        <dbReference type="Rhea" id="RHEA:13589"/>
        <dbReference type="ChEBI" id="CHEBI:15378"/>
        <dbReference type="ChEBI" id="CHEBI:17544"/>
        <dbReference type="ChEBI" id="CHEBI:30616"/>
        <dbReference type="ChEBI" id="CHEBI:43474"/>
        <dbReference type="ChEBI" id="CHEBI:57344"/>
        <dbReference type="ChEBI" id="CHEBI:57346"/>
        <dbReference type="ChEBI" id="CHEBI:456216"/>
        <dbReference type="EC" id="6.4.1.4"/>
    </reaction>
</comment>
<dbReference type="GO" id="GO:0004485">
    <property type="term" value="F:methylcrotonoyl-CoA carboxylase activity"/>
    <property type="evidence" value="ECO:0007669"/>
    <property type="project" value="UniProtKB-EC"/>
</dbReference>
<accession>A0A9P3H8N3</accession>
<evidence type="ECO:0000256" key="6">
    <source>
        <dbReference type="SAM" id="MobiDB-lite"/>
    </source>
</evidence>
<dbReference type="PROSITE" id="PS50980">
    <property type="entry name" value="COA_CT_NTER"/>
    <property type="match status" value="1"/>
</dbReference>
<protein>
    <recommendedName>
        <fullName evidence="2">methylcrotonoyl-CoA carboxylase</fullName>
        <ecNumber evidence="2">6.4.1.4</ecNumber>
    </recommendedName>
    <alternativeName>
        <fullName evidence="4">3-methylcrotonyl-CoA carboxylase 2</fullName>
    </alternativeName>
    <alternativeName>
        <fullName evidence="3">3-methylcrotonyl-CoA:carbon dioxide ligase subunit beta</fullName>
    </alternativeName>
</protein>
<organism evidence="9 10">
    <name type="scientific">Entomortierella parvispora</name>
    <dbReference type="NCBI Taxonomy" id="205924"/>
    <lineage>
        <taxon>Eukaryota</taxon>
        <taxon>Fungi</taxon>
        <taxon>Fungi incertae sedis</taxon>
        <taxon>Mucoromycota</taxon>
        <taxon>Mortierellomycotina</taxon>
        <taxon>Mortierellomycetes</taxon>
        <taxon>Mortierellales</taxon>
        <taxon>Mortierellaceae</taxon>
        <taxon>Entomortierella</taxon>
    </lineage>
</organism>
<dbReference type="InterPro" id="IPR011763">
    <property type="entry name" value="COA_CT_C"/>
</dbReference>
<dbReference type="PROSITE" id="PS50989">
    <property type="entry name" value="COA_CT_CTER"/>
    <property type="match status" value="1"/>
</dbReference>
<feature type="domain" description="CoA carboxyltransferase N-terminal" evidence="7">
    <location>
        <begin position="59"/>
        <end position="311"/>
    </location>
</feature>
<evidence type="ECO:0000259" key="7">
    <source>
        <dbReference type="PROSITE" id="PS50980"/>
    </source>
</evidence>
<evidence type="ECO:0000256" key="3">
    <source>
        <dbReference type="ARBA" id="ARBA00031237"/>
    </source>
</evidence>
<comment type="caution">
    <text evidence="9">The sequence shown here is derived from an EMBL/GenBank/DDBJ whole genome shotgun (WGS) entry which is preliminary data.</text>
</comment>
<dbReference type="InterPro" id="IPR045190">
    <property type="entry name" value="MCCB/AccD1-like"/>
</dbReference>
<dbReference type="EC" id="6.4.1.4" evidence="2"/>
<dbReference type="Pfam" id="PF01039">
    <property type="entry name" value="Carboxyl_trans"/>
    <property type="match status" value="1"/>
</dbReference>
<dbReference type="EMBL" id="BQFW01000006">
    <property type="protein sequence ID" value="GJJ72186.1"/>
    <property type="molecule type" value="Genomic_DNA"/>
</dbReference>
<dbReference type="PANTHER" id="PTHR22855">
    <property type="entry name" value="ACETYL, PROPIONYL, PYRUVATE, AND GLUTACONYL CARBOXYLASE-RELATED"/>
    <property type="match status" value="1"/>
</dbReference>
<evidence type="ECO:0000313" key="9">
    <source>
        <dbReference type="EMBL" id="GJJ72186.1"/>
    </source>
</evidence>
<dbReference type="Proteomes" id="UP000827284">
    <property type="component" value="Unassembled WGS sequence"/>
</dbReference>
<dbReference type="InterPro" id="IPR034733">
    <property type="entry name" value="AcCoA_carboxyl_beta"/>
</dbReference>
<reference evidence="9" key="1">
    <citation type="submission" date="2021-11" db="EMBL/GenBank/DDBJ databases">
        <authorList>
            <person name="Herlambang A."/>
            <person name="Guo Y."/>
            <person name="Takashima Y."/>
            <person name="Nishizawa T."/>
        </authorList>
    </citation>
    <scope>NUCLEOTIDE SEQUENCE</scope>
    <source>
        <strain evidence="9">E1425</strain>
    </source>
</reference>
<keyword evidence="10" id="KW-1185">Reference proteome</keyword>
<dbReference type="InterPro" id="IPR011762">
    <property type="entry name" value="COA_CT_N"/>
</dbReference>
<dbReference type="AlphaFoldDB" id="A0A9P3H8N3"/>
<dbReference type="OrthoDB" id="439921at2759"/>
<evidence type="ECO:0000256" key="5">
    <source>
        <dbReference type="ARBA" id="ARBA00052347"/>
    </source>
</evidence>
<dbReference type="FunFam" id="3.90.226.10:FF:000030">
    <property type="entry name" value="Acetyl-CoA carboxylase carboxyltransferase subunit"/>
    <property type="match status" value="1"/>
</dbReference>
<dbReference type="Gene3D" id="3.90.226.10">
    <property type="entry name" value="2-enoyl-CoA Hydratase, Chain A, domain 1"/>
    <property type="match status" value="2"/>
</dbReference>
<evidence type="ECO:0000256" key="1">
    <source>
        <dbReference type="ARBA" id="ARBA00025711"/>
    </source>
</evidence>
<sequence length="573" mass="62356">MSHIIDPSQRNPPPNRRAVGDEFSSTQPSVAPHLGHHSKPTKSKINTKSPEYIANYKEMLEMVDQLNERLQEATFQGADRLLELHHKRGSILARDRLELLLDDDSPFLELCPLAGYGQDDMTIGGSQVAGIGLVCGVECMVSANVPTLQGGASNATTLARGERLGRIAWENRLPHIQLVQSAGANLAQQSRVFHPGGAVFRHLAERSKAGLPSVAVVFGNSTAGGAYIPGMSDYSILVKGKAQVFLGGPPLVKMATGEITDAETLGGADMHSRKSGVSDQLAMDEYHAISMAREFVSGLNWTKQGQLPIRHLKGLFDQPLYDPDEILGIVSANIRIPFDAIEVIIRLVDGSRFTQFKPLYGPNLICGWATIHGISVGILANNNVLFPPEANKATQFIQLCNMRDTPILYLHNITGFMVGKKYEEEGIIKAGSRFINAVSNSQVPCITIVMGASYGAGNYAMAGRAYNPRFLFSWPNSKCSVMGAEQLTGVLDIVMRDSAKKSGKVIDEEMAKASMEMFQSMVESESDVYWTSSRCIDDGVIDPRETRTILGFCLSVCYNTPVKGGNLYGVSRM</sequence>
<evidence type="ECO:0000259" key="8">
    <source>
        <dbReference type="PROSITE" id="PS50989"/>
    </source>
</evidence>
<evidence type="ECO:0000256" key="4">
    <source>
        <dbReference type="ARBA" id="ARBA00031404"/>
    </source>
</evidence>
<proteinExistence type="predicted"/>
<reference evidence="9" key="2">
    <citation type="journal article" date="2022" name="Microbiol. Resour. Announc.">
        <title>Whole-Genome Sequence of Entomortierella parvispora E1425, a Mucoromycotan Fungus Associated with Burkholderiaceae-Related Endosymbiotic Bacteria.</title>
        <authorList>
            <person name="Herlambang A."/>
            <person name="Guo Y."/>
            <person name="Takashima Y."/>
            <person name="Narisawa K."/>
            <person name="Ohta H."/>
            <person name="Nishizawa T."/>
        </authorList>
    </citation>
    <scope>NUCLEOTIDE SEQUENCE</scope>
    <source>
        <strain evidence="9">E1425</strain>
    </source>
</reference>
<evidence type="ECO:0000313" key="10">
    <source>
        <dbReference type="Proteomes" id="UP000827284"/>
    </source>
</evidence>
<name>A0A9P3H8N3_9FUNG</name>
<feature type="domain" description="CoA carboxyltransferase C-terminal" evidence="8">
    <location>
        <begin position="322"/>
        <end position="573"/>
    </location>
</feature>
<dbReference type="PANTHER" id="PTHR22855:SF46">
    <property type="entry name" value="METHYLCROTONOYL-COA CARBOXYLASE"/>
    <property type="match status" value="1"/>
</dbReference>
<dbReference type="InterPro" id="IPR029045">
    <property type="entry name" value="ClpP/crotonase-like_dom_sf"/>
</dbReference>
<feature type="region of interest" description="Disordered" evidence="6">
    <location>
        <begin position="1"/>
        <end position="48"/>
    </location>
</feature>
<gene>
    <name evidence="9" type="ORF">EMPS_04543</name>
</gene>